<proteinExistence type="predicted"/>
<keyword evidence="2" id="KW-1185">Reference proteome</keyword>
<sequence>MKWPIFVDLQSGSPPLLVDGEKHNNGPILLCDDEKSERTVKLMGRIFFKILVIQRLFILENIFIIEGKEGWWSLLEVTRERRSVQHFVGYCLRNTSFKSQT</sequence>
<dbReference type="AlphaFoldDB" id="A0AAV9K0W6"/>
<dbReference type="EMBL" id="JAWPEI010000041">
    <property type="protein sequence ID" value="KAK4706915.1"/>
    <property type="molecule type" value="Genomic_DNA"/>
</dbReference>
<organism evidence="1 2">
    <name type="scientific">Solanum pinnatisectum</name>
    <name type="common">tansyleaf nightshade</name>
    <dbReference type="NCBI Taxonomy" id="50273"/>
    <lineage>
        <taxon>Eukaryota</taxon>
        <taxon>Viridiplantae</taxon>
        <taxon>Streptophyta</taxon>
        <taxon>Embryophyta</taxon>
        <taxon>Tracheophyta</taxon>
        <taxon>Spermatophyta</taxon>
        <taxon>Magnoliopsida</taxon>
        <taxon>eudicotyledons</taxon>
        <taxon>Gunneridae</taxon>
        <taxon>Pentapetalae</taxon>
        <taxon>asterids</taxon>
        <taxon>lamiids</taxon>
        <taxon>Solanales</taxon>
        <taxon>Solanaceae</taxon>
        <taxon>Solanoideae</taxon>
        <taxon>Solaneae</taxon>
        <taxon>Solanum</taxon>
    </lineage>
</organism>
<evidence type="ECO:0000313" key="2">
    <source>
        <dbReference type="Proteomes" id="UP001311915"/>
    </source>
</evidence>
<name>A0AAV9K0W6_9SOLN</name>
<accession>A0AAV9K0W6</accession>
<gene>
    <name evidence="1" type="ORF">R3W88_033535</name>
</gene>
<comment type="caution">
    <text evidence="1">The sequence shown here is derived from an EMBL/GenBank/DDBJ whole genome shotgun (WGS) entry which is preliminary data.</text>
</comment>
<protein>
    <submittedName>
        <fullName evidence="1">Uncharacterized protein</fullName>
    </submittedName>
</protein>
<dbReference type="Proteomes" id="UP001311915">
    <property type="component" value="Unassembled WGS sequence"/>
</dbReference>
<reference evidence="1 2" key="1">
    <citation type="submission" date="2023-10" db="EMBL/GenBank/DDBJ databases">
        <title>Genome-Wide Identification Analysis in wild type Solanum Pinnatisectum Reveals Some Genes Defensing Phytophthora Infestans.</title>
        <authorList>
            <person name="Sun C."/>
        </authorList>
    </citation>
    <scope>NUCLEOTIDE SEQUENCE [LARGE SCALE GENOMIC DNA]</scope>
    <source>
        <strain evidence="1">LQN</strain>
        <tissue evidence="1">Leaf</tissue>
    </source>
</reference>
<evidence type="ECO:0000313" key="1">
    <source>
        <dbReference type="EMBL" id="KAK4706915.1"/>
    </source>
</evidence>